<dbReference type="SUPFAM" id="SSF47781">
    <property type="entry name" value="RuvA domain 2-like"/>
    <property type="match status" value="1"/>
</dbReference>
<dbReference type="GO" id="GO:0006289">
    <property type="term" value="P:nucleotide-excision repair"/>
    <property type="evidence" value="ECO:0007669"/>
    <property type="project" value="UniProtKB-UniRule"/>
</dbReference>
<dbReference type="PANTHER" id="PTHR30562">
    <property type="entry name" value="UVRC/OXIDOREDUCTASE"/>
    <property type="match status" value="1"/>
</dbReference>
<keyword evidence="6 7" id="KW-0742">SOS response</keyword>
<dbReference type="Gene3D" id="1.10.150.20">
    <property type="entry name" value="5' to 3' exonuclease, C-terminal subdomain"/>
    <property type="match status" value="1"/>
</dbReference>
<evidence type="ECO:0000256" key="1">
    <source>
        <dbReference type="ARBA" id="ARBA00022490"/>
    </source>
</evidence>
<keyword evidence="1 7" id="KW-0963">Cytoplasm</keyword>
<dbReference type="FunFam" id="3.40.1440.10:FF:000001">
    <property type="entry name" value="UvrABC system protein C"/>
    <property type="match status" value="1"/>
</dbReference>
<dbReference type="InterPro" id="IPR050066">
    <property type="entry name" value="UvrABC_protein_C"/>
</dbReference>
<comment type="subcellular location">
    <subcellularLocation>
        <location evidence="7">Cytoplasm</location>
    </subcellularLocation>
</comment>
<dbReference type="GO" id="GO:0003677">
    <property type="term" value="F:DNA binding"/>
    <property type="evidence" value="ECO:0007669"/>
    <property type="project" value="UniProtKB-UniRule"/>
</dbReference>
<dbReference type="RefSeq" id="WP_162333098.1">
    <property type="nucleotide sequence ID" value="NZ_CP048113.1"/>
</dbReference>
<dbReference type="InterPro" id="IPR001162">
    <property type="entry name" value="UvrC_RNase_H_dom"/>
</dbReference>
<name>A0A6B9ZHI3_9BACT</name>
<dbReference type="GO" id="GO:0009380">
    <property type="term" value="C:excinuclease repair complex"/>
    <property type="evidence" value="ECO:0007669"/>
    <property type="project" value="InterPro"/>
</dbReference>
<comment type="similarity">
    <text evidence="7">Belongs to the UvrC family.</text>
</comment>
<dbReference type="GO" id="GO:0005737">
    <property type="term" value="C:cytoplasm"/>
    <property type="evidence" value="ECO:0007669"/>
    <property type="project" value="UniProtKB-SubCell"/>
</dbReference>
<dbReference type="EMBL" id="CP048113">
    <property type="protein sequence ID" value="QHS61427.1"/>
    <property type="molecule type" value="Genomic_DNA"/>
</dbReference>
<evidence type="ECO:0000313" key="11">
    <source>
        <dbReference type="Proteomes" id="UP000476411"/>
    </source>
</evidence>
<dbReference type="InterPro" id="IPR047296">
    <property type="entry name" value="GIY-YIG_UvrC_Cho"/>
</dbReference>
<dbReference type="CDD" id="cd10434">
    <property type="entry name" value="GIY-YIG_UvrC_Cho"/>
    <property type="match status" value="1"/>
</dbReference>
<dbReference type="PROSITE" id="PS50164">
    <property type="entry name" value="GIY_YIG"/>
    <property type="match status" value="1"/>
</dbReference>
<keyword evidence="4 7" id="KW-0267">Excision nuclease</keyword>
<dbReference type="Gene3D" id="3.40.1440.10">
    <property type="entry name" value="GIY-YIG endonuclease"/>
    <property type="match status" value="1"/>
</dbReference>
<feature type="domain" description="GIY-YIG" evidence="8">
    <location>
        <begin position="15"/>
        <end position="93"/>
    </location>
</feature>
<keyword evidence="3 7" id="KW-0228">DNA excision</keyword>
<accession>A0A6B9ZHI3</accession>
<feature type="domain" description="UvrC family homology region profile" evidence="9">
    <location>
        <begin position="258"/>
        <end position="480"/>
    </location>
</feature>
<dbReference type="InterPro" id="IPR036876">
    <property type="entry name" value="UVR_dom_sf"/>
</dbReference>
<gene>
    <name evidence="7" type="primary">uvrC</name>
    <name evidence="10" type="ORF">GWR21_18025</name>
</gene>
<dbReference type="Pfam" id="PF22920">
    <property type="entry name" value="UvrC_RNaseH"/>
    <property type="match status" value="1"/>
</dbReference>
<dbReference type="NCBIfam" id="TIGR00194">
    <property type="entry name" value="uvrC"/>
    <property type="match status" value="1"/>
</dbReference>
<dbReference type="GO" id="GO:0009432">
    <property type="term" value="P:SOS response"/>
    <property type="evidence" value="ECO:0007669"/>
    <property type="project" value="UniProtKB-UniRule"/>
</dbReference>
<evidence type="ECO:0000256" key="3">
    <source>
        <dbReference type="ARBA" id="ARBA00022769"/>
    </source>
</evidence>
<evidence type="ECO:0000256" key="5">
    <source>
        <dbReference type="ARBA" id="ARBA00023204"/>
    </source>
</evidence>
<sequence>MTAAEFQQISHTIPLQPGIYKYYNEANELLYVGKAKSLRKRVSSYFVKNHDNYKTRKLVENIHHIEFTIVGSEQDAFLLENSLIKQFQPKFNINLKDDKTYPYIVIKHEAFSRVFLTRNVIKDGSEYLGPFTSVGRVRELLEVIRYNIPLRTCNLNLSPQNVAKGKYKVCLEYHLGNCKGPCEGLQTEEDYREGLQQVKNILRGNLTPVLQLFRAQMQEHAMNMEFEKAEIVRKKIDSLQAYQAKSTIVNTRIGNVDIFSIISEGNYAYVNYLRVLNGTIADTKTVTLEKKLEEDDTEVLTYAVGYLRDVFQSLTREIIVPIEIEYPEEQVTITVPKGGDKKKLLELSEKNVNYFKEELYRKKILHLEGKSDMEKKKVLYQLQADLELQELPVHIECFDNSNFQGAYPVSACVVFKDGVASKKDYRHFNIKTVQGINDFASMKEVVYRRYSRLLAEQQPLPQLVIIDGGKGQLGSAMESIRELDLIGSMTVVGLAKNEEEIFFPGDKDSIKLPYDSESLKLIRRVRDEVHRFGITFHRQKRSKGTFKNELEAIRGIGENTATQLLKTFRSVAKIKLLSEDDLIKEVGAAKARLVYSHFHPATGQTGQ</sequence>
<dbReference type="InterPro" id="IPR038476">
    <property type="entry name" value="UvrC_RNase_H_dom_sf"/>
</dbReference>
<evidence type="ECO:0000256" key="2">
    <source>
        <dbReference type="ARBA" id="ARBA00022763"/>
    </source>
</evidence>
<dbReference type="SUPFAM" id="SSF82771">
    <property type="entry name" value="GIY-YIG endonuclease"/>
    <property type="match status" value="1"/>
</dbReference>
<evidence type="ECO:0000256" key="4">
    <source>
        <dbReference type="ARBA" id="ARBA00022881"/>
    </source>
</evidence>
<dbReference type="SMART" id="SM00465">
    <property type="entry name" value="GIYc"/>
    <property type="match status" value="1"/>
</dbReference>
<comment type="function">
    <text evidence="7">The UvrABC repair system catalyzes the recognition and processing of DNA lesions. UvrC both incises the 5' and 3' sides of the lesion. The N-terminal half is responsible for the 3' incision and the C-terminal half is responsible for the 5' incision.</text>
</comment>
<dbReference type="InterPro" id="IPR035901">
    <property type="entry name" value="GIY-YIG_endonuc_sf"/>
</dbReference>
<keyword evidence="5 7" id="KW-0234">DNA repair</keyword>
<dbReference type="Gene3D" id="3.30.420.340">
    <property type="entry name" value="UvrC, RNAse H endonuclease domain"/>
    <property type="match status" value="1"/>
</dbReference>
<evidence type="ECO:0000259" key="8">
    <source>
        <dbReference type="PROSITE" id="PS50164"/>
    </source>
</evidence>
<dbReference type="PANTHER" id="PTHR30562:SF1">
    <property type="entry name" value="UVRABC SYSTEM PROTEIN C"/>
    <property type="match status" value="1"/>
</dbReference>
<keyword evidence="11" id="KW-1185">Reference proteome</keyword>
<dbReference type="HAMAP" id="MF_00203">
    <property type="entry name" value="UvrC"/>
    <property type="match status" value="1"/>
</dbReference>
<dbReference type="Pfam" id="PF08459">
    <property type="entry name" value="UvrC_RNaseH_dom"/>
    <property type="match status" value="1"/>
</dbReference>
<comment type="subunit">
    <text evidence="7">Interacts with UvrB in an incision complex.</text>
</comment>
<evidence type="ECO:0000259" key="9">
    <source>
        <dbReference type="PROSITE" id="PS50165"/>
    </source>
</evidence>
<dbReference type="InterPro" id="IPR004791">
    <property type="entry name" value="UvrC"/>
</dbReference>
<dbReference type="InterPro" id="IPR010994">
    <property type="entry name" value="RuvA_2-like"/>
</dbReference>
<evidence type="ECO:0000256" key="6">
    <source>
        <dbReference type="ARBA" id="ARBA00023236"/>
    </source>
</evidence>
<protein>
    <recommendedName>
        <fullName evidence="7">UvrABC system protein C</fullName>
        <shortName evidence="7">Protein UvrC</shortName>
    </recommendedName>
    <alternativeName>
        <fullName evidence="7">Excinuclease ABC subunit C</fullName>
    </alternativeName>
</protein>
<proteinExistence type="inferred from homology"/>
<evidence type="ECO:0000256" key="7">
    <source>
        <dbReference type="HAMAP-Rule" id="MF_00203"/>
    </source>
</evidence>
<dbReference type="AlphaFoldDB" id="A0A6B9ZHI3"/>
<dbReference type="PROSITE" id="PS50165">
    <property type="entry name" value="UVRC"/>
    <property type="match status" value="1"/>
</dbReference>
<dbReference type="Proteomes" id="UP000476411">
    <property type="component" value="Chromosome"/>
</dbReference>
<dbReference type="SUPFAM" id="SSF46600">
    <property type="entry name" value="C-terminal UvrC-binding domain of UvrB"/>
    <property type="match status" value="1"/>
</dbReference>
<dbReference type="GO" id="GO:0009381">
    <property type="term" value="F:excinuclease ABC activity"/>
    <property type="evidence" value="ECO:0007669"/>
    <property type="project" value="UniProtKB-UniRule"/>
</dbReference>
<dbReference type="Pfam" id="PF01541">
    <property type="entry name" value="GIY-YIG"/>
    <property type="match status" value="1"/>
</dbReference>
<dbReference type="KEGG" id="chih:GWR21_18025"/>
<keyword evidence="2 7" id="KW-0227">DNA damage</keyword>
<reference evidence="10 11" key="1">
    <citation type="submission" date="2020-01" db="EMBL/GenBank/DDBJ databases">
        <title>Complete genome sequence of Chitinophaga sp. H33E-04 isolated from quinoa roots.</title>
        <authorList>
            <person name="Weon H.-Y."/>
            <person name="Lee S.A."/>
        </authorList>
    </citation>
    <scope>NUCLEOTIDE SEQUENCE [LARGE SCALE GENOMIC DNA]</scope>
    <source>
        <strain evidence="10 11">H33E-04</strain>
    </source>
</reference>
<evidence type="ECO:0000313" key="10">
    <source>
        <dbReference type="EMBL" id="QHS61427.1"/>
    </source>
</evidence>
<organism evidence="10 11">
    <name type="scientific">Chitinophaga agri</name>
    <dbReference type="NCBI Taxonomy" id="2703787"/>
    <lineage>
        <taxon>Bacteria</taxon>
        <taxon>Pseudomonadati</taxon>
        <taxon>Bacteroidota</taxon>
        <taxon>Chitinophagia</taxon>
        <taxon>Chitinophagales</taxon>
        <taxon>Chitinophagaceae</taxon>
        <taxon>Chitinophaga</taxon>
    </lineage>
</organism>
<dbReference type="InterPro" id="IPR000305">
    <property type="entry name" value="GIY-YIG_endonuc"/>
</dbReference>